<comment type="caution">
    <text evidence="2">The sequence shown here is derived from an EMBL/GenBank/DDBJ whole genome shotgun (WGS) entry which is preliminary data.</text>
</comment>
<proteinExistence type="predicted"/>
<organism evidence="2 3">
    <name type="scientific">Candidatus Woesebacteria bacterium GW2011_GWA1_40_43</name>
    <dbReference type="NCBI Taxonomy" id="1618553"/>
    <lineage>
        <taxon>Bacteria</taxon>
        <taxon>Candidatus Woeseibacteriota</taxon>
    </lineage>
</organism>
<name>A0A0G0SF58_9BACT</name>
<keyword evidence="1" id="KW-0812">Transmembrane</keyword>
<feature type="transmembrane region" description="Helical" evidence="1">
    <location>
        <begin position="14"/>
        <end position="36"/>
    </location>
</feature>
<evidence type="ECO:0000256" key="1">
    <source>
        <dbReference type="SAM" id="Phobius"/>
    </source>
</evidence>
<protein>
    <submittedName>
        <fullName evidence="2">Uncharacterized protein</fullName>
    </submittedName>
</protein>
<sequence length="201" mass="22640">MAKKRFNLPKWGRIVLWVLGTSVVLIVVVFVIWKIWLSTWKTYENKDLGFSFKYPSTWHIVTDLPVSRQQIEKYGPVGFYVDSKEKLPNSPMDPIRSPGDVQVDIGEGKSIIEAHKLQKDFSKLKTVEFGNKSGLVDSGISRTSYSGGLFVFSTSIYVESGNLEYFISSLTISDTASFFSKIQAKLYNLVGVTILGSFIFN</sequence>
<keyword evidence="1" id="KW-1133">Transmembrane helix</keyword>
<keyword evidence="1" id="KW-0472">Membrane</keyword>
<evidence type="ECO:0000313" key="2">
    <source>
        <dbReference type="EMBL" id="KKR63414.1"/>
    </source>
</evidence>
<reference evidence="2 3" key="1">
    <citation type="journal article" date="2015" name="Nature">
        <title>rRNA introns, odd ribosomes, and small enigmatic genomes across a large radiation of phyla.</title>
        <authorList>
            <person name="Brown C.T."/>
            <person name="Hug L.A."/>
            <person name="Thomas B.C."/>
            <person name="Sharon I."/>
            <person name="Castelle C.J."/>
            <person name="Singh A."/>
            <person name="Wilkins M.J."/>
            <person name="Williams K.H."/>
            <person name="Banfield J.F."/>
        </authorList>
    </citation>
    <scope>NUCLEOTIDE SEQUENCE [LARGE SCALE GENOMIC DNA]</scope>
</reference>
<dbReference type="AlphaFoldDB" id="A0A0G0SF58"/>
<accession>A0A0G0SF58</accession>
<gene>
    <name evidence="2" type="ORF">UU02_C0025G0004</name>
</gene>
<evidence type="ECO:0000313" key="3">
    <source>
        <dbReference type="Proteomes" id="UP000034293"/>
    </source>
</evidence>
<dbReference type="Proteomes" id="UP000034293">
    <property type="component" value="Unassembled WGS sequence"/>
</dbReference>
<dbReference type="EMBL" id="LBZA01000025">
    <property type="protein sequence ID" value="KKR63414.1"/>
    <property type="molecule type" value="Genomic_DNA"/>
</dbReference>